<evidence type="ECO:0000313" key="3">
    <source>
        <dbReference type="Proteomes" id="UP000245802"/>
    </source>
</evidence>
<dbReference type="EMBL" id="CP025958">
    <property type="protein sequence ID" value="AWM36930.1"/>
    <property type="molecule type" value="Genomic_DNA"/>
</dbReference>
<dbReference type="RefSeq" id="WP_010040328.1">
    <property type="nucleotide sequence ID" value="NZ_CP025958.1"/>
</dbReference>
<keyword evidence="3" id="KW-1185">Reference proteome</keyword>
<dbReference type="Proteomes" id="UP000245802">
    <property type="component" value="Chromosome"/>
</dbReference>
<dbReference type="AlphaFoldDB" id="A0A2Z3H7E8"/>
<evidence type="ECO:0000259" key="1">
    <source>
        <dbReference type="Pfam" id="PF20003"/>
    </source>
</evidence>
<name>A0A2Z3H7E8_9BACT</name>
<accession>A0A2Z3H7E8</accession>
<protein>
    <recommendedName>
        <fullName evidence="1">FtsH ternary system domain-containing protein</fullName>
    </recommendedName>
</protein>
<dbReference type="Pfam" id="PF20003">
    <property type="entry name" value="fvmX5"/>
    <property type="match status" value="1"/>
</dbReference>
<feature type="domain" description="FtsH ternary system" evidence="1">
    <location>
        <begin position="1"/>
        <end position="190"/>
    </location>
</feature>
<dbReference type="KEGG" id="gog:C1280_07785"/>
<dbReference type="InterPro" id="IPR045484">
    <property type="entry name" value="fvmX5"/>
</dbReference>
<gene>
    <name evidence="2" type="ORF">C1280_07785</name>
</gene>
<organism evidence="2 3">
    <name type="scientific">Gemmata obscuriglobus</name>
    <dbReference type="NCBI Taxonomy" id="114"/>
    <lineage>
        <taxon>Bacteria</taxon>
        <taxon>Pseudomonadati</taxon>
        <taxon>Planctomycetota</taxon>
        <taxon>Planctomycetia</taxon>
        <taxon>Gemmatales</taxon>
        <taxon>Gemmataceae</taxon>
        <taxon>Gemmata</taxon>
    </lineage>
</organism>
<sequence>MSRAYRITVKESETRNLKAGDEICTELEILEILPPEDMATLLREELKKRGFEEQDDGTLCRKDGELTVKVDPCRGEVSVKAETQQTVNQEVKREATGFNDVGPNEKSLREKVKEQLKQDLDKKFDQEQSKLQDKATQALEKHLQDLQPEISEVVNQVTRDALKQKAQQMGTVKEISEDAESGSLTIKVEV</sequence>
<reference evidence="2 3" key="1">
    <citation type="submission" date="2018-01" db="EMBL/GenBank/DDBJ databases">
        <title>G. obscuriglobus.</title>
        <authorList>
            <person name="Franke J."/>
            <person name="Blomberg W."/>
            <person name="Selmecki A."/>
        </authorList>
    </citation>
    <scope>NUCLEOTIDE SEQUENCE [LARGE SCALE GENOMIC DNA]</scope>
    <source>
        <strain evidence="2 3">DSM 5831</strain>
    </source>
</reference>
<evidence type="ECO:0000313" key="2">
    <source>
        <dbReference type="EMBL" id="AWM36930.1"/>
    </source>
</evidence>
<proteinExistence type="predicted"/>
<dbReference type="OrthoDB" id="5382007at2"/>